<dbReference type="InterPro" id="IPR015425">
    <property type="entry name" value="FH2_Formin"/>
</dbReference>
<feature type="region of interest" description="Disordered" evidence="3">
    <location>
        <begin position="67"/>
        <end position="124"/>
    </location>
</feature>
<accession>A0A9P0HS83</accession>
<feature type="region of interest" description="Disordered" evidence="3">
    <location>
        <begin position="518"/>
        <end position="746"/>
    </location>
</feature>
<reference evidence="5" key="1">
    <citation type="submission" date="2022-01" db="EMBL/GenBank/DDBJ databases">
        <authorList>
            <person name="King R."/>
        </authorList>
    </citation>
    <scope>NUCLEOTIDE SEQUENCE</scope>
</reference>
<comment type="similarity">
    <text evidence="1">Belongs to the formin homology family. Cappuccino subfamily.</text>
</comment>
<feature type="domain" description="FH2" evidence="4">
    <location>
        <begin position="753"/>
        <end position="1165"/>
    </location>
</feature>
<feature type="coiled-coil region" evidence="2">
    <location>
        <begin position="355"/>
        <end position="382"/>
    </location>
</feature>
<feature type="compositionally biased region" description="Pro residues" evidence="3">
    <location>
        <begin position="558"/>
        <end position="582"/>
    </location>
</feature>
<proteinExistence type="inferred from homology"/>
<dbReference type="PANTHER" id="PTHR45920:SF7">
    <property type="entry name" value="FORMIN-G"/>
    <property type="match status" value="1"/>
</dbReference>
<evidence type="ECO:0000256" key="2">
    <source>
        <dbReference type="SAM" id="Coils"/>
    </source>
</evidence>
<dbReference type="GO" id="GO:0051015">
    <property type="term" value="F:actin filament binding"/>
    <property type="evidence" value="ECO:0007669"/>
    <property type="project" value="TreeGrafter"/>
</dbReference>
<feature type="compositionally biased region" description="Basic and acidic residues" evidence="3">
    <location>
        <begin position="167"/>
        <end position="178"/>
    </location>
</feature>
<dbReference type="Gene3D" id="1.20.58.2220">
    <property type="entry name" value="Formin, FH2 domain"/>
    <property type="match status" value="1"/>
</dbReference>
<feature type="compositionally biased region" description="Basic and acidic residues" evidence="3">
    <location>
        <begin position="1186"/>
        <end position="1195"/>
    </location>
</feature>
<dbReference type="GO" id="GO:0005856">
    <property type="term" value="C:cytoskeleton"/>
    <property type="evidence" value="ECO:0007669"/>
    <property type="project" value="TreeGrafter"/>
</dbReference>
<dbReference type="OrthoDB" id="427644at2759"/>
<feature type="compositionally biased region" description="Basic and acidic residues" evidence="3">
    <location>
        <begin position="524"/>
        <end position="534"/>
    </location>
</feature>
<dbReference type="PANTHER" id="PTHR45920">
    <property type="entry name" value="FORMIN HOMOLOGY 2 DOMAIN CONTAINING, ISOFORM I"/>
    <property type="match status" value="1"/>
</dbReference>
<feature type="compositionally biased region" description="Polar residues" evidence="3">
    <location>
        <begin position="89"/>
        <end position="99"/>
    </location>
</feature>
<dbReference type="SUPFAM" id="SSF101447">
    <property type="entry name" value="Formin homology 2 domain (FH2 domain)"/>
    <property type="match status" value="1"/>
</dbReference>
<dbReference type="InterPro" id="IPR042201">
    <property type="entry name" value="FH2_Formin_sf"/>
</dbReference>
<sequence length="1195" mass="131522">MGNLQSEGKRPKIQKGKKSPFKDISKQFTSIGDVKGSSGEITKSGGVSERNYLVTDSWRRVCRIEQGDLGEEELSIPSKESSSGESVFQDPQGNDSSQGNEEEEVTLTMDNSDGSSTLIATEPMESPVTIKELQGTMFTLVKHRKIDLGSTRISDQSLNDILSGGGGKDDRSTPESRRHSSMSDAPPESNVLRKVASLTLDRATLDQKITRPKFVPEKLDFQLYEKFEGQMLVNWLLSAFGNEHYLKTVLQTTDWKIIIVQFCTHLLAAGVLRQLPDKDAPPESLFRPDLMYYWAHTEVVSAAPPTPGRLSTISWPPPMSPNSDTLSDYNGKTIIDISPNRSDTDAEVTALAKKVHEQNQIINELQSCIDKLQQEKERTKTLADIQSLTNKVKADFDSPLKANKNEETVAIRTKDELLSPIREVINFKPSTFDKSVQCSLEKTIESSKSTQTLNKDFPIKQASKLDETALKIDNDAKENARKEIKTSSRKLITQSQLDDKSAVSLSFAINQTSEVNGIHISSSDSRKSSDHPKPLETSAVISKECPRPDQIPTTAVSPPIPMSKEPPPPPPPPLPPPLPPPMSMVDVTPQMVCNVPPPPPPPSMMDFKPPPPPPPPMMVGGPPPPLPPPMMGVGPPPPPLPPMMGSGPPPPPPPPMMGSGPPPPPPPPMMGGGGPPPPPPPMMGGGPPPPPPMMGGGAPPPPPLMMGNGPPPPPPLTGGPTAATGTSAGHPASPAPLPAPPVGGWNAQKSLFRKEPKVPPVPMKPLYWTRVVLPMSVEEKEKNEALWGKLEEPKLDDIDEFTKLFSRQVIDRRNTKKKVAKPAKAEVIKILDSKRSQNVGILSSSLHLDFTEIEHAIYHFDTTVVSLESLQQIYDVRATEQELEAIKCAQVAQPDLALDKPEQFLLELAEIPHFAERIACFMFQAEFTDNISGIESKLNNLKSVCQMLMSSQSLKSVLAIILALGNWMNGGNRQRGQADGFGLEILSKLKDVKSTDNSTTLLHYIVRSYIKQCDDGPITEVALPVPEPSDIEKASVVQFDDIELQIKKLSKDLDGCKLNMDKVTSASEENIEPFKEKMEAFMLSAKKLLTEEEENLEDCKQKYIAVLKFYRFQPKSSMKLEEVSPQDFFPLWGPFCSDFKDLWKKEQQRIIKEKLMETKRKAEERKLQIKKGKKGEGGLKSQIMKFGEKVSRPPR</sequence>
<feature type="region of interest" description="Disordered" evidence="3">
    <location>
        <begin position="1168"/>
        <end position="1195"/>
    </location>
</feature>
<dbReference type="GO" id="GO:0030866">
    <property type="term" value="P:cortical actin cytoskeleton organization"/>
    <property type="evidence" value="ECO:0007669"/>
    <property type="project" value="TreeGrafter"/>
</dbReference>
<evidence type="ECO:0000256" key="1">
    <source>
        <dbReference type="ARBA" id="ARBA00005271"/>
    </source>
</evidence>
<evidence type="ECO:0000259" key="4">
    <source>
        <dbReference type="PROSITE" id="PS51444"/>
    </source>
</evidence>
<protein>
    <recommendedName>
        <fullName evidence="4">FH2 domain-containing protein</fullName>
    </recommendedName>
</protein>
<feature type="compositionally biased region" description="Low complexity" evidence="3">
    <location>
        <begin position="75"/>
        <end position="86"/>
    </location>
</feature>
<dbReference type="EMBL" id="OV725083">
    <property type="protein sequence ID" value="CAH1408134.1"/>
    <property type="molecule type" value="Genomic_DNA"/>
</dbReference>
<dbReference type="SMART" id="SM00498">
    <property type="entry name" value="FH2"/>
    <property type="match status" value="1"/>
</dbReference>
<evidence type="ECO:0000313" key="6">
    <source>
        <dbReference type="Proteomes" id="UP001152798"/>
    </source>
</evidence>
<dbReference type="AlphaFoldDB" id="A0A9P0HS83"/>
<dbReference type="Pfam" id="PF02181">
    <property type="entry name" value="FH2"/>
    <property type="match status" value="1"/>
</dbReference>
<dbReference type="PROSITE" id="PS51444">
    <property type="entry name" value="FH2"/>
    <property type="match status" value="1"/>
</dbReference>
<keyword evidence="2" id="KW-0175">Coiled coil</keyword>
<dbReference type="Proteomes" id="UP001152798">
    <property type="component" value="Chromosome 7"/>
</dbReference>
<dbReference type="GO" id="GO:0005737">
    <property type="term" value="C:cytoplasm"/>
    <property type="evidence" value="ECO:0007669"/>
    <property type="project" value="TreeGrafter"/>
</dbReference>
<evidence type="ECO:0000256" key="3">
    <source>
        <dbReference type="SAM" id="MobiDB-lite"/>
    </source>
</evidence>
<feature type="region of interest" description="Disordered" evidence="3">
    <location>
        <begin position="157"/>
        <end position="189"/>
    </location>
</feature>
<feature type="region of interest" description="Disordered" evidence="3">
    <location>
        <begin position="1"/>
        <end position="49"/>
    </location>
</feature>
<gene>
    <name evidence="5" type="ORF">NEZAVI_LOCUS15722</name>
</gene>
<feature type="compositionally biased region" description="Polar residues" evidence="3">
    <location>
        <begin position="108"/>
        <end position="119"/>
    </location>
</feature>
<keyword evidence="6" id="KW-1185">Reference proteome</keyword>
<evidence type="ECO:0000313" key="5">
    <source>
        <dbReference type="EMBL" id="CAH1408134.1"/>
    </source>
</evidence>
<feature type="compositionally biased region" description="Pro residues" evidence="3">
    <location>
        <begin position="595"/>
        <end position="717"/>
    </location>
</feature>
<name>A0A9P0HS83_NEZVI</name>
<organism evidence="5 6">
    <name type="scientific">Nezara viridula</name>
    <name type="common">Southern green stink bug</name>
    <name type="synonym">Cimex viridulus</name>
    <dbReference type="NCBI Taxonomy" id="85310"/>
    <lineage>
        <taxon>Eukaryota</taxon>
        <taxon>Metazoa</taxon>
        <taxon>Ecdysozoa</taxon>
        <taxon>Arthropoda</taxon>
        <taxon>Hexapoda</taxon>
        <taxon>Insecta</taxon>
        <taxon>Pterygota</taxon>
        <taxon>Neoptera</taxon>
        <taxon>Paraneoptera</taxon>
        <taxon>Hemiptera</taxon>
        <taxon>Heteroptera</taxon>
        <taxon>Panheteroptera</taxon>
        <taxon>Pentatomomorpha</taxon>
        <taxon>Pentatomoidea</taxon>
        <taxon>Pentatomidae</taxon>
        <taxon>Pentatominae</taxon>
        <taxon>Nezara</taxon>
    </lineage>
</organism>